<dbReference type="Proteomes" id="UP000292957">
    <property type="component" value="Unassembled WGS sequence"/>
</dbReference>
<dbReference type="Pfam" id="PF00107">
    <property type="entry name" value="ADH_zinc_N"/>
    <property type="match status" value="1"/>
</dbReference>
<dbReference type="Gene3D" id="3.40.50.720">
    <property type="entry name" value="NAD(P)-binding Rossmann-like Domain"/>
    <property type="match status" value="1"/>
</dbReference>
<dbReference type="InterPro" id="IPR013154">
    <property type="entry name" value="ADH-like_N"/>
</dbReference>
<dbReference type="InterPro" id="IPR011032">
    <property type="entry name" value="GroES-like_sf"/>
</dbReference>
<dbReference type="InterPro" id="IPR036291">
    <property type="entry name" value="NAD(P)-bd_dom_sf"/>
</dbReference>
<dbReference type="CDD" id="cd08249">
    <property type="entry name" value="enoyl_reductase_like"/>
    <property type="match status" value="1"/>
</dbReference>
<protein>
    <submittedName>
        <fullName evidence="2">GroES-like protein</fullName>
    </submittedName>
</protein>
<dbReference type="PANTHER" id="PTHR45348:SF2">
    <property type="entry name" value="ZINC-TYPE ALCOHOL DEHYDROGENASE-LIKE PROTEIN C2E1P3.01"/>
    <property type="match status" value="1"/>
</dbReference>
<dbReference type="InterPro" id="IPR013149">
    <property type="entry name" value="ADH-like_C"/>
</dbReference>
<proteinExistence type="predicted"/>
<dbReference type="Gene3D" id="3.90.180.10">
    <property type="entry name" value="Medium-chain alcohol dehydrogenases, catalytic domain"/>
    <property type="match status" value="1"/>
</dbReference>
<dbReference type="SUPFAM" id="SSF50129">
    <property type="entry name" value="GroES-like"/>
    <property type="match status" value="1"/>
</dbReference>
<dbReference type="Pfam" id="PF08240">
    <property type="entry name" value="ADH_N"/>
    <property type="match status" value="1"/>
</dbReference>
<name>A0A4Q9M4V6_9APHY</name>
<dbReference type="EMBL" id="ML143571">
    <property type="protein sequence ID" value="TBU21865.1"/>
    <property type="molecule type" value="Genomic_DNA"/>
</dbReference>
<dbReference type="SUPFAM" id="SSF51735">
    <property type="entry name" value="NAD(P)-binding Rossmann-fold domains"/>
    <property type="match status" value="1"/>
</dbReference>
<dbReference type="SMART" id="SM00829">
    <property type="entry name" value="PKS_ER"/>
    <property type="match status" value="1"/>
</dbReference>
<dbReference type="OrthoDB" id="3233595at2759"/>
<dbReference type="AlphaFoldDB" id="A0A4Q9M4V6"/>
<dbReference type="InterPro" id="IPR047122">
    <property type="entry name" value="Trans-enoyl_RdTase-like"/>
</dbReference>
<dbReference type="InterPro" id="IPR020843">
    <property type="entry name" value="ER"/>
</dbReference>
<feature type="domain" description="Enoyl reductase (ER)" evidence="1">
    <location>
        <begin position="13"/>
        <end position="349"/>
    </location>
</feature>
<organism evidence="2">
    <name type="scientific">Dichomitus squalens</name>
    <dbReference type="NCBI Taxonomy" id="114155"/>
    <lineage>
        <taxon>Eukaryota</taxon>
        <taxon>Fungi</taxon>
        <taxon>Dikarya</taxon>
        <taxon>Basidiomycota</taxon>
        <taxon>Agaricomycotina</taxon>
        <taxon>Agaricomycetes</taxon>
        <taxon>Polyporales</taxon>
        <taxon>Polyporaceae</taxon>
        <taxon>Dichomitus</taxon>
    </lineage>
</organism>
<dbReference type="GO" id="GO:0016651">
    <property type="term" value="F:oxidoreductase activity, acting on NAD(P)H"/>
    <property type="evidence" value="ECO:0007669"/>
    <property type="project" value="InterPro"/>
</dbReference>
<accession>A0A4Q9M4V6</accession>
<evidence type="ECO:0000259" key="1">
    <source>
        <dbReference type="SMART" id="SM00829"/>
    </source>
</evidence>
<reference evidence="2" key="1">
    <citation type="submission" date="2019-01" db="EMBL/GenBank/DDBJ databases">
        <title>Draft genome sequences of three monokaryotic isolates of the white-rot basidiomycete fungus Dichomitus squalens.</title>
        <authorList>
            <consortium name="DOE Joint Genome Institute"/>
            <person name="Lopez S.C."/>
            <person name="Andreopoulos B."/>
            <person name="Pangilinan J."/>
            <person name="Lipzen A."/>
            <person name="Riley R."/>
            <person name="Ahrendt S."/>
            <person name="Ng V."/>
            <person name="Barry K."/>
            <person name="Daum C."/>
            <person name="Grigoriev I.V."/>
            <person name="Hilden K.S."/>
            <person name="Makela M.R."/>
            <person name="de Vries R.P."/>
        </authorList>
    </citation>
    <scope>NUCLEOTIDE SEQUENCE [LARGE SCALE GENOMIC DNA]</scope>
    <source>
        <strain evidence="2">OM18370.1</strain>
    </source>
</reference>
<dbReference type="PANTHER" id="PTHR45348">
    <property type="entry name" value="HYPOTHETICAL OXIDOREDUCTASE (EUROFUNG)"/>
    <property type="match status" value="1"/>
</dbReference>
<sequence>MSTQKALIIPEERAPFKLVNDWPIPKPGANQVRVKILAAALNPADHRIQKFGMPMASSYPFINGLDGAGIVEELGPDVTKVAKGDKVLFPGGFLLERATFQQYNIVPELNIAKIPDNLSIDQAASVPLGLATVATGIWAHHPEANSVSFPAPWEEGGKTKFIGQAALIYGGSASVGQYAIQLARIQGFSPIITISSLKHEDYLKSLGATHVIDRSLPHADVLRKLPEITEGKSIVYAYDAISYPETQALAYDALADGGALVVTNPRSADFLKDKTKDGDGKKVARPVATLSLPGNLKLGEGLYNHITEWLATGVIVPNRIEIIPNGLAGIPEGLARIGEGKVSGVKLIARPQETP</sequence>
<gene>
    <name evidence="2" type="ORF">BD311DRAFT_677358</name>
</gene>
<evidence type="ECO:0000313" key="2">
    <source>
        <dbReference type="EMBL" id="TBU21865.1"/>
    </source>
</evidence>